<keyword evidence="1" id="KW-0805">Transcription regulation</keyword>
<dbReference type="InterPro" id="IPR009057">
    <property type="entry name" value="Homeodomain-like_sf"/>
</dbReference>
<dbReference type="PANTHER" id="PTHR30055:SF148">
    <property type="entry name" value="TETR-FAMILY TRANSCRIPTIONAL REGULATOR"/>
    <property type="match status" value="1"/>
</dbReference>
<gene>
    <name evidence="7" type="ORF">HF577_13990</name>
</gene>
<dbReference type="Gene3D" id="1.10.10.60">
    <property type="entry name" value="Homeodomain-like"/>
    <property type="match status" value="1"/>
</dbReference>
<evidence type="ECO:0000259" key="6">
    <source>
        <dbReference type="PROSITE" id="PS50977"/>
    </source>
</evidence>
<feature type="region of interest" description="Disordered" evidence="5">
    <location>
        <begin position="1"/>
        <end position="26"/>
    </location>
</feature>
<evidence type="ECO:0000256" key="3">
    <source>
        <dbReference type="ARBA" id="ARBA00023163"/>
    </source>
</evidence>
<organism evidence="7 8">
    <name type="scientific">Pseudonocardia xinjiangensis</name>
    <dbReference type="NCBI Taxonomy" id="75289"/>
    <lineage>
        <taxon>Bacteria</taxon>
        <taxon>Bacillati</taxon>
        <taxon>Actinomycetota</taxon>
        <taxon>Actinomycetes</taxon>
        <taxon>Pseudonocardiales</taxon>
        <taxon>Pseudonocardiaceae</taxon>
        <taxon>Pseudonocardia</taxon>
    </lineage>
</organism>
<dbReference type="InterPro" id="IPR001647">
    <property type="entry name" value="HTH_TetR"/>
</dbReference>
<dbReference type="SUPFAM" id="SSF48498">
    <property type="entry name" value="Tetracyclin repressor-like, C-terminal domain"/>
    <property type="match status" value="1"/>
</dbReference>
<dbReference type="SUPFAM" id="SSF46689">
    <property type="entry name" value="Homeodomain-like"/>
    <property type="match status" value="1"/>
</dbReference>
<keyword evidence="8" id="KW-1185">Reference proteome</keyword>
<dbReference type="Proteomes" id="UP001296706">
    <property type="component" value="Unassembled WGS sequence"/>
</dbReference>
<proteinExistence type="predicted"/>
<dbReference type="Pfam" id="PF16859">
    <property type="entry name" value="TetR_C_11"/>
    <property type="match status" value="1"/>
</dbReference>
<evidence type="ECO:0000313" key="8">
    <source>
        <dbReference type="Proteomes" id="UP001296706"/>
    </source>
</evidence>
<sequence>MRREEGTITTGSEREGRAGRRRSQESHHAILAATRELLEEVGYFRLTVEGVAARAGVGKTTVYRWWPSKSALVLEAVDAGAAVQPQPTGDIRADARAAMEAMRLDLRAPLATTLLALAGDLLQDSAGTAGPVDLFQAGREAFEKMIEGATERGELPADIDAGLLQDIYAGTLLYRVLCRRSTEHVVDRLLGLLLDGELPRRVPETGSV</sequence>
<feature type="domain" description="HTH tetR-type" evidence="6">
    <location>
        <begin position="24"/>
        <end position="84"/>
    </location>
</feature>
<name>A0ABX1RFP7_9PSEU</name>
<comment type="caution">
    <text evidence="7">The sequence shown here is derived from an EMBL/GenBank/DDBJ whole genome shotgun (WGS) entry which is preliminary data.</text>
</comment>
<evidence type="ECO:0000256" key="2">
    <source>
        <dbReference type="ARBA" id="ARBA00023125"/>
    </source>
</evidence>
<dbReference type="RefSeq" id="WP_169396267.1">
    <property type="nucleotide sequence ID" value="NZ_BAAAJH010000021.1"/>
</dbReference>
<reference evidence="7 8" key="1">
    <citation type="submission" date="2020-04" db="EMBL/GenBank/DDBJ databases">
        <authorList>
            <person name="Klaysubun C."/>
            <person name="Duangmal K."/>
            <person name="Lipun K."/>
        </authorList>
    </citation>
    <scope>NUCLEOTIDE SEQUENCE [LARGE SCALE GENOMIC DNA]</scope>
    <source>
        <strain evidence="7 8">JCM 11839</strain>
    </source>
</reference>
<feature type="DNA-binding region" description="H-T-H motif" evidence="4">
    <location>
        <begin position="47"/>
        <end position="66"/>
    </location>
</feature>
<keyword evidence="2 4" id="KW-0238">DNA-binding</keyword>
<evidence type="ECO:0000256" key="5">
    <source>
        <dbReference type="SAM" id="MobiDB-lite"/>
    </source>
</evidence>
<dbReference type="InterPro" id="IPR036271">
    <property type="entry name" value="Tet_transcr_reg_TetR-rel_C_sf"/>
</dbReference>
<dbReference type="EMBL" id="JAAXKY010000038">
    <property type="protein sequence ID" value="NMH78190.1"/>
    <property type="molecule type" value="Genomic_DNA"/>
</dbReference>
<dbReference type="Gene3D" id="1.10.357.10">
    <property type="entry name" value="Tetracycline Repressor, domain 2"/>
    <property type="match status" value="1"/>
</dbReference>
<evidence type="ECO:0000256" key="1">
    <source>
        <dbReference type="ARBA" id="ARBA00023015"/>
    </source>
</evidence>
<evidence type="ECO:0000256" key="4">
    <source>
        <dbReference type="PROSITE-ProRule" id="PRU00335"/>
    </source>
</evidence>
<dbReference type="PANTHER" id="PTHR30055">
    <property type="entry name" value="HTH-TYPE TRANSCRIPTIONAL REGULATOR RUTR"/>
    <property type="match status" value="1"/>
</dbReference>
<dbReference type="PRINTS" id="PR00455">
    <property type="entry name" value="HTHTETR"/>
</dbReference>
<dbReference type="InterPro" id="IPR011075">
    <property type="entry name" value="TetR_C"/>
</dbReference>
<evidence type="ECO:0000313" key="7">
    <source>
        <dbReference type="EMBL" id="NMH78190.1"/>
    </source>
</evidence>
<dbReference type="PROSITE" id="PS50977">
    <property type="entry name" value="HTH_TETR_2"/>
    <property type="match status" value="1"/>
</dbReference>
<dbReference type="Pfam" id="PF00440">
    <property type="entry name" value="TetR_N"/>
    <property type="match status" value="1"/>
</dbReference>
<keyword evidence="3" id="KW-0804">Transcription</keyword>
<accession>A0ABX1RFP7</accession>
<protein>
    <submittedName>
        <fullName evidence="7">TetR/AcrR family transcriptional regulator</fullName>
    </submittedName>
</protein>
<dbReference type="InterPro" id="IPR050109">
    <property type="entry name" value="HTH-type_TetR-like_transc_reg"/>
</dbReference>